<organism evidence="2 3">
    <name type="scientific">Devosia algicola</name>
    <dbReference type="NCBI Taxonomy" id="3026418"/>
    <lineage>
        <taxon>Bacteria</taxon>
        <taxon>Pseudomonadati</taxon>
        <taxon>Pseudomonadota</taxon>
        <taxon>Alphaproteobacteria</taxon>
        <taxon>Hyphomicrobiales</taxon>
        <taxon>Devosiaceae</taxon>
        <taxon>Devosia</taxon>
    </lineage>
</organism>
<protein>
    <submittedName>
        <fullName evidence="2">Uncharacterized protein</fullName>
    </submittedName>
</protein>
<reference evidence="2 3" key="1">
    <citation type="submission" date="2023-02" db="EMBL/GenBank/DDBJ databases">
        <title>Devosia algicola sp. nov., isolated from the phycosphere of marine algae.</title>
        <authorList>
            <person name="Kim J.M."/>
            <person name="Lee J.K."/>
            <person name="Choi B.J."/>
            <person name="Bayburt H."/>
            <person name="Jeon C.O."/>
        </authorList>
    </citation>
    <scope>NUCLEOTIDE SEQUENCE [LARGE SCALE GENOMIC DNA]</scope>
    <source>
        <strain evidence="2 3">G20-9</strain>
    </source>
</reference>
<feature type="transmembrane region" description="Helical" evidence="1">
    <location>
        <begin position="85"/>
        <end position="105"/>
    </location>
</feature>
<name>A0ABY7YSD5_9HYPH</name>
<dbReference type="RefSeq" id="WP_282220543.1">
    <property type="nucleotide sequence ID" value="NZ_CP118246.1"/>
</dbReference>
<evidence type="ECO:0000256" key="1">
    <source>
        <dbReference type="SAM" id="Phobius"/>
    </source>
</evidence>
<proteinExistence type="predicted"/>
<feature type="transmembrane region" description="Helical" evidence="1">
    <location>
        <begin position="31"/>
        <end position="53"/>
    </location>
</feature>
<sequence length="243" mass="27279">MTALAVFQRFITWLTPEVLLHDLHTRKRVQMFIVSHLFGPFIAAPIPIFLWIADPNPSPHVQILALSIFGFWPFLLLVKMFPRAYTPLAMASVLNLTFAVLWGSFNYGGTSSPFLMWLVLMPLLAFMYFGSTWAARIFVFVQIIVGLGAFYAFYLISSFPQNIPVEKMVVAGILSALGSNIYVFMMAAYYSSVVDSQSELIKEVERHQGTLKMLLTSKEDAERANGAKSEFLAKMSHEPAHAA</sequence>
<keyword evidence="1" id="KW-1133">Transmembrane helix</keyword>
<accession>A0ABY7YSD5</accession>
<keyword evidence="3" id="KW-1185">Reference proteome</keyword>
<evidence type="ECO:0000313" key="3">
    <source>
        <dbReference type="Proteomes" id="UP001220530"/>
    </source>
</evidence>
<keyword evidence="1" id="KW-0812">Transmembrane</keyword>
<keyword evidence="1" id="KW-0472">Membrane</keyword>
<dbReference type="Proteomes" id="UP001220530">
    <property type="component" value="Chromosome"/>
</dbReference>
<feature type="transmembrane region" description="Helical" evidence="1">
    <location>
        <begin position="168"/>
        <end position="190"/>
    </location>
</feature>
<feature type="transmembrane region" description="Helical" evidence="1">
    <location>
        <begin position="137"/>
        <end position="156"/>
    </location>
</feature>
<feature type="transmembrane region" description="Helical" evidence="1">
    <location>
        <begin position="59"/>
        <end position="78"/>
    </location>
</feature>
<evidence type="ECO:0000313" key="2">
    <source>
        <dbReference type="EMBL" id="WDR04159.1"/>
    </source>
</evidence>
<dbReference type="EMBL" id="CP118246">
    <property type="protein sequence ID" value="WDR04159.1"/>
    <property type="molecule type" value="Genomic_DNA"/>
</dbReference>
<feature type="transmembrane region" description="Helical" evidence="1">
    <location>
        <begin position="111"/>
        <end position="130"/>
    </location>
</feature>
<gene>
    <name evidence="2" type="ORF">PSQ19_09275</name>
</gene>